<dbReference type="OrthoDB" id="5526611at2"/>
<feature type="chain" id="PRO_5003010571" description="Lipoprotein" evidence="2">
    <location>
        <begin position="26"/>
        <end position="131"/>
    </location>
</feature>
<evidence type="ECO:0000313" key="3">
    <source>
        <dbReference type="EMBL" id="ACY18104.1"/>
    </source>
</evidence>
<proteinExistence type="predicted"/>
<organism evidence="3 4">
    <name type="scientific">Haliangium ochraceum (strain DSM 14365 / JCM 11303 / SMP-2)</name>
    <dbReference type="NCBI Taxonomy" id="502025"/>
    <lineage>
        <taxon>Bacteria</taxon>
        <taxon>Pseudomonadati</taxon>
        <taxon>Myxococcota</taxon>
        <taxon>Polyangia</taxon>
        <taxon>Haliangiales</taxon>
        <taxon>Kofleriaceae</taxon>
        <taxon>Haliangium</taxon>
    </lineage>
</organism>
<evidence type="ECO:0000256" key="1">
    <source>
        <dbReference type="SAM" id="MobiDB-lite"/>
    </source>
</evidence>
<protein>
    <recommendedName>
        <fullName evidence="5">Lipoprotein</fullName>
    </recommendedName>
</protein>
<dbReference type="Proteomes" id="UP000001880">
    <property type="component" value="Chromosome"/>
</dbReference>
<evidence type="ECO:0000256" key="2">
    <source>
        <dbReference type="SAM" id="SignalP"/>
    </source>
</evidence>
<feature type="signal peptide" evidence="2">
    <location>
        <begin position="1"/>
        <end position="25"/>
    </location>
</feature>
<dbReference type="AlphaFoldDB" id="D0LG79"/>
<sequence length="131" mass="13328">MRLRTCIILLLLVSLLAACKTTSTSAPSDTTTEPPPAATDPTEVPDEEAPTASGDTDTPQPADKLPTQGQPCPEGTCAEGMSCLGYYGIAGAQGPRFTSCEIPCAGDPQGCPDGQSCITIADGPGQVCRAQ</sequence>
<reference evidence="3 4" key="1">
    <citation type="journal article" date="2010" name="Stand. Genomic Sci.">
        <title>Complete genome sequence of Haliangium ochraceum type strain (SMP-2).</title>
        <authorList>
            <consortium name="US DOE Joint Genome Institute (JGI-PGF)"/>
            <person name="Ivanova N."/>
            <person name="Daum C."/>
            <person name="Lang E."/>
            <person name="Abt B."/>
            <person name="Kopitz M."/>
            <person name="Saunders E."/>
            <person name="Lapidus A."/>
            <person name="Lucas S."/>
            <person name="Glavina Del Rio T."/>
            <person name="Nolan M."/>
            <person name="Tice H."/>
            <person name="Copeland A."/>
            <person name="Cheng J.F."/>
            <person name="Chen F."/>
            <person name="Bruce D."/>
            <person name="Goodwin L."/>
            <person name="Pitluck S."/>
            <person name="Mavromatis K."/>
            <person name="Pati A."/>
            <person name="Mikhailova N."/>
            <person name="Chen A."/>
            <person name="Palaniappan K."/>
            <person name="Land M."/>
            <person name="Hauser L."/>
            <person name="Chang Y.J."/>
            <person name="Jeffries C.D."/>
            <person name="Detter J.C."/>
            <person name="Brettin T."/>
            <person name="Rohde M."/>
            <person name="Goker M."/>
            <person name="Bristow J."/>
            <person name="Markowitz V."/>
            <person name="Eisen J.A."/>
            <person name="Hugenholtz P."/>
            <person name="Kyrpides N.C."/>
            <person name="Klenk H.P."/>
        </authorList>
    </citation>
    <scope>NUCLEOTIDE SEQUENCE [LARGE SCALE GENOMIC DNA]</scope>
    <source>
        <strain evidence="4">DSM 14365 / CIP 107738 / JCM 11303 / AJ 13395 / SMP-2</strain>
    </source>
</reference>
<accession>D0LG79</accession>
<evidence type="ECO:0008006" key="5">
    <source>
        <dbReference type="Google" id="ProtNLM"/>
    </source>
</evidence>
<dbReference type="EMBL" id="CP001804">
    <property type="protein sequence ID" value="ACY18104.1"/>
    <property type="molecule type" value="Genomic_DNA"/>
</dbReference>
<dbReference type="HOGENOM" id="CLU_1924644_0_0_7"/>
<dbReference type="KEGG" id="hoh:Hoch_5624"/>
<dbReference type="RefSeq" id="WP_012830696.1">
    <property type="nucleotide sequence ID" value="NC_013440.1"/>
</dbReference>
<dbReference type="STRING" id="502025.Hoch_5624"/>
<keyword evidence="2" id="KW-0732">Signal</keyword>
<dbReference type="PROSITE" id="PS51257">
    <property type="entry name" value="PROKAR_LIPOPROTEIN"/>
    <property type="match status" value="1"/>
</dbReference>
<feature type="compositionally biased region" description="Low complexity" evidence="1">
    <location>
        <begin position="23"/>
        <end position="32"/>
    </location>
</feature>
<name>D0LG79_HALO1</name>
<gene>
    <name evidence="3" type="ordered locus">Hoch_5624</name>
</gene>
<feature type="region of interest" description="Disordered" evidence="1">
    <location>
        <begin position="23"/>
        <end position="71"/>
    </location>
</feature>
<keyword evidence="4" id="KW-1185">Reference proteome</keyword>
<evidence type="ECO:0000313" key="4">
    <source>
        <dbReference type="Proteomes" id="UP000001880"/>
    </source>
</evidence>